<dbReference type="GO" id="GO:0005829">
    <property type="term" value="C:cytosol"/>
    <property type="evidence" value="ECO:0007669"/>
    <property type="project" value="TreeGrafter"/>
</dbReference>
<accession>A0A3B0WDJ2</accession>
<comment type="similarity">
    <text evidence="3">Belongs to the RNA methyltransferase TrmD family.</text>
</comment>
<dbReference type="Pfam" id="PF01746">
    <property type="entry name" value="tRNA_m1G_MT"/>
    <property type="match status" value="1"/>
</dbReference>
<dbReference type="InterPro" id="IPR029026">
    <property type="entry name" value="tRNA_m1G_MTases_N"/>
</dbReference>
<evidence type="ECO:0000256" key="3">
    <source>
        <dbReference type="ARBA" id="ARBA00007630"/>
    </source>
</evidence>
<evidence type="ECO:0000256" key="10">
    <source>
        <dbReference type="ARBA" id="ARBA00022691"/>
    </source>
</evidence>
<dbReference type="Gene3D" id="1.10.1270.20">
    <property type="entry name" value="tRNA(m1g37)methyltransferase, domain 2"/>
    <property type="match status" value="1"/>
</dbReference>
<comment type="catalytic activity">
    <reaction evidence="14">
        <text>guanosine(37) in tRNA + S-adenosyl-L-methionine = N(1)-methylguanosine(37) in tRNA + S-adenosyl-L-homocysteine + H(+)</text>
        <dbReference type="Rhea" id="RHEA:36899"/>
        <dbReference type="Rhea" id="RHEA-COMP:10145"/>
        <dbReference type="Rhea" id="RHEA-COMP:10147"/>
        <dbReference type="ChEBI" id="CHEBI:15378"/>
        <dbReference type="ChEBI" id="CHEBI:57856"/>
        <dbReference type="ChEBI" id="CHEBI:59789"/>
        <dbReference type="ChEBI" id="CHEBI:73542"/>
        <dbReference type="ChEBI" id="CHEBI:74269"/>
        <dbReference type="EC" id="2.1.1.228"/>
    </reaction>
</comment>
<dbReference type="InterPro" id="IPR029028">
    <property type="entry name" value="Alpha/beta_knot_MTases"/>
</dbReference>
<dbReference type="PANTHER" id="PTHR46417:SF1">
    <property type="entry name" value="TRNA (GUANINE-N(1)-)-METHYLTRANSFERASE"/>
    <property type="match status" value="1"/>
</dbReference>
<evidence type="ECO:0000256" key="4">
    <source>
        <dbReference type="ARBA" id="ARBA00011738"/>
    </source>
</evidence>
<protein>
    <recommendedName>
        <fullName evidence="6">tRNA (guanine-N(1)-)-methyltransferase</fullName>
        <ecNumber evidence="5">2.1.1.228</ecNumber>
    </recommendedName>
    <alternativeName>
        <fullName evidence="12">M1G-methyltransferase</fullName>
    </alternativeName>
    <alternativeName>
        <fullName evidence="13">tRNA [GM37] methyltransferase</fullName>
    </alternativeName>
</protein>
<dbReference type="PANTHER" id="PTHR46417">
    <property type="entry name" value="TRNA (GUANINE-N(1)-)-METHYLTRANSFERASE"/>
    <property type="match status" value="1"/>
</dbReference>
<evidence type="ECO:0000313" key="16">
    <source>
        <dbReference type="EMBL" id="VAW53925.1"/>
    </source>
</evidence>
<dbReference type="Gene3D" id="3.40.1280.10">
    <property type="match status" value="1"/>
</dbReference>
<dbReference type="FunFam" id="3.40.1280.10:FF:000001">
    <property type="entry name" value="tRNA (guanine-N(1)-)-methyltransferase"/>
    <property type="match status" value="1"/>
</dbReference>
<gene>
    <name evidence="16" type="ORF">MNBD_GAMMA05-1590</name>
</gene>
<evidence type="ECO:0000259" key="15">
    <source>
        <dbReference type="Pfam" id="PF01746"/>
    </source>
</evidence>
<dbReference type="InterPro" id="IPR023148">
    <property type="entry name" value="tRNA_m1G_MeTrfase_C_sf"/>
</dbReference>
<dbReference type="InterPro" id="IPR016009">
    <property type="entry name" value="tRNA_MeTrfase_TRMD/TRM10"/>
</dbReference>
<dbReference type="CDD" id="cd18080">
    <property type="entry name" value="TrmD-like"/>
    <property type="match status" value="1"/>
</dbReference>
<evidence type="ECO:0000256" key="11">
    <source>
        <dbReference type="ARBA" id="ARBA00022694"/>
    </source>
</evidence>
<dbReference type="FunFam" id="1.10.1270.20:FF:000001">
    <property type="entry name" value="tRNA (guanine-N(1)-)-methyltransferase"/>
    <property type="match status" value="1"/>
</dbReference>
<organism evidence="16">
    <name type="scientific">hydrothermal vent metagenome</name>
    <dbReference type="NCBI Taxonomy" id="652676"/>
    <lineage>
        <taxon>unclassified sequences</taxon>
        <taxon>metagenomes</taxon>
        <taxon>ecological metagenomes</taxon>
    </lineage>
</organism>
<dbReference type="SUPFAM" id="SSF75217">
    <property type="entry name" value="alpha/beta knot"/>
    <property type="match status" value="1"/>
</dbReference>
<dbReference type="InterPro" id="IPR002649">
    <property type="entry name" value="tRNA_m1G_MeTrfase_TrmD"/>
</dbReference>
<evidence type="ECO:0000256" key="6">
    <source>
        <dbReference type="ARBA" id="ARBA00014679"/>
    </source>
</evidence>
<name>A0A3B0WDJ2_9ZZZZ</name>
<keyword evidence="8 16" id="KW-0489">Methyltransferase</keyword>
<comment type="function">
    <text evidence="1">Specifically methylates guanosine-37 in various tRNAs.</text>
</comment>
<dbReference type="EMBL" id="UOFE01000036">
    <property type="protein sequence ID" value="VAW53925.1"/>
    <property type="molecule type" value="Genomic_DNA"/>
</dbReference>
<dbReference type="AlphaFoldDB" id="A0A3B0WDJ2"/>
<comment type="subunit">
    <text evidence="4">Homodimer.</text>
</comment>
<evidence type="ECO:0000256" key="7">
    <source>
        <dbReference type="ARBA" id="ARBA00022490"/>
    </source>
</evidence>
<evidence type="ECO:0000256" key="5">
    <source>
        <dbReference type="ARBA" id="ARBA00012807"/>
    </source>
</evidence>
<dbReference type="HAMAP" id="MF_00605">
    <property type="entry name" value="TrmD"/>
    <property type="match status" value="1"/>
</dbReference>
<evidence type="ECO:0000256" key="14">
    <source>
        <dbReference type="ARBA" id="ARBA00047783"/>
    </source>
</evidence>
<dbReference type="NCBIfam" id="NF000648">
    <property type="entry name" value="PRK00026.1"/>
    <property type="match status" value="1"/>
</dbReference>
<dbReference type="EC" id="2.1.1.228" evidence="5"/>
<dbReference type="NCBIfam" id="TIGR00088">
    <property type="entry name" value="trmD"/>
    <property type="match status" value="1"/>
</dbReference>
<keyword evidence="11" id="KW-0819">tRNA processing</keyword>
<evidence type="ECO:0000256" key="13">
    <source>
        <dbReference type="ARBA" id="ARBA00033392"/>
    </source>
</evidence>
<reference evidence="16" key="1">
    <citation type="submission" date="2018-06" db="EMBL/GenBank/DDBJ databases">
        <authorList>
            <person name="Zhirakovskaya E."/>
        </authorList>
    </citation>
    <scope>NUCLEOTIDE SEQUENCE</scope>
</reference>
<dbReference type="GO" id="GO:0052906">
    <property type="term" value="F:tRNA (guanine(37)-N1)-methyltransferase activity"/>
    <property type="evidence" value="ECO:0007669"/>
    <property type="project" value="UniProtKB-EC"/>
</dbReference>
<evidence type="ECO:0000256" key="2">
    <source>
        <dbReference type="ARBA" id="ARBA00004496"/>
    </source>
</evidence>
<keyword evidence="7" id="KW-0963">Cytoplasm</keyword>
<feature type="domain" description="tRNA methyltransferase TRMD/TRM10-type" evidence="15">
    <location>
        <begin position="1"/>
        <end position="226"/>
    </location>
</feature>
<evidence type="ECO:0000256" key="12">
    <source>
        <dbReference type="ARBA" id="ARBA00029736"/>
    </source>
</evidence>
<dbReference type="PIRSF" id="PIRSF000386">
    <property type="entry name" value="tRNA_mtase"/>
    <property type="match status" value="1"/>
</dbReference>
<proteinExistence type="inferred from homology"/>
<evidence type="ECO:0000256" key="9">
    <source>
        <dbReference type="ARBA" id="ARBA00022679"/>
    </source>
</evidence>
<sequence length="252" mass="28276">MNIYLITLFPELIQQATDFGVLGRAIKQKQINLQCFNPRDYTEDKHRTVDDRPYGGGPGMLMKVEPLYKAVIAAKKAATDGVKVIYLSPQGQTLNQALLVTTATSGKDLILIAGRYEGIDERIIESLVDEEWSIGDYVLSGGEFAAMVVVDGITRLLPNVLGDDESALQDSFMQGLLDYPHYTRPEEVNGQFVPEVLLSGDHKAIQRWRLKQSLGRTWLRRPDLLDAMKQDALSWDEGKANLLAEFIKEHKQ</sequence>
<evidence type="ECO:0000256" key="8">
    <source>
        <dbReference type="ARBA" id="ARBA00022603"/>
    </source>
</evidence>
<comment type="subcellular location">
    <subcellularLocation>
        <location evidence="2">Cytoplasm</location>
    </subcellularLocation>
</comment>
<keyword evidence="9 16" id="KW-0808">Transferase</keyword>
<keyword evidence="10" id="KW-0949">S-adenosyl-L-methionine</keyword>
<dbReference type="GO" id="GO:0002939">
    <property type="term" value="P:tRNA N1-guanine methylation"/>
    <property type="evidence" value="ECO:0007669"/>
    <property type="project" value="TreeGrafter"/>
</dbReference>
<evidence type="ECO:0000256" key="1">
    <source>
        <dbReference type="ARBA" id="ARBA00002634"/>
    </source>
</evidence>